<proteinExistence type="predicted"/>
<reference evidence="2" key="2">
    <citation type="submission" date="2021-08" db="EMBL/GenBank/DDBJ databases">
        <authorList>
            <person name="Dalcin Martins P."/>
        </authorList>
    </citation>
    <scope>NUCLEOTIDE SEQUENCE</scope>
    <source>
        <strain evidence="2">MAG_39</strain>
    </source>
</reference>
<dbReference type="EMBL" id="JAIOIV010000110">
    <property type="protein sequence ID" value="MBZ0157340.1"/>
    <property type="molecule type" value="Genomic_DNA"/>
</dbReference>
<dbReference type="PIRSF" id="PIRSF037004">
    <property type="entry name" value="UCP037004"/>
    <property type="match status" value="1"/>
</dbReference>
<dbReference type="Pfam" id="PF04463">
    <property type="entry name" value="2-thiour_desulf"/>
    <property type="match status" value="1"/>
</dbReference>
<evidence type="ECO:0000259" key="1">
    <source>
        <dbReference type="Pfam" id="PF08349"/>
    </source>
</evidence>
<dbReference type="InterPro" id="IPR017087">
    <property type="entry name" value="UCP037004"/>
</dbReference>
<dbReference type="PANTHER" id="PTHR30087">
    <property type="entry name" value="INNER MEMBRANE PROTEIN"/>
    <property type="match status" value="1"/>
</dbReference>
<comment type="caution">
    <text evidence="2">The sequence shown here is derived from an EMBL/GenBank/DDBJ whole genome shotgun (WGS) entry which is preliminary data.</text>
</comment>
<evidence type="ECO:0000313" key="2">
    <source>
        <dbReference type="EMBL" id="MBZ0157340.1"/>
    </source>
</evidence>
<accession>A0A953JDW4</accession>
<evidence type="ECO:0000313" key="3">
    <source>
        <dbReference type="Proteomes" id="UP000705867"/>
    </source>
</evidence>
<sequence>MDEKIRLGISACLLGEKVRYDAGHKLDRYLRDTIGRYVEWVPVCPEVEYGLPVPREPLHLVGDPAAPRLVTLSTGIDHTEGMREWAQRKLEFLEGMELCGFVFKSKSPSSGMRGVKVCSPSGVRRGAGVFAGAFMKRFPLLPVEDEERLHDPAFRENFIERVFVFKRWKELVKNTPSAGRLVDFHTGHKLLILSHSTGQYTALGRLVADAKKYRPERLYGEYGSTLMEGLKLLATPRKNTNVLQHIMGYFKRQLTADERKELQEMIARYHAGLLPLVVPVVLLGHYAREFNEPYLKRQLYLNPHPLELMLRNHV</sequence>
<dbReference type="PANTHER" id="PTHR30087:SF0">
    <property type="entry name" value="INNER MEMBRANE PROTEIN"/>
    <property type="match status" value="1"/>
</dbReference>
<dbReference type="Pfam" id="PF08349">
    <property type="entry name" value="DUF1722"/>
    <property type="match status" value="1"/>
</dbReference>
<gene>
    <name evidence="2" type="ORF">K8I29_14160</name>
</gene>
<name>A0A953JDW4_9BACT</name>
<dbReference type="Proteomes" id="UP000705867">
    <property type="component" value="Unassembled WGS sequence"/>
</dbReference>
<organism evidence="2 3">
    <name type="scientific">Candidatus Nitrobium versatile</name>
    <dbReference type="NCBI Taxonomy" id="2884831"/>
    <lineage>
        <taxon>Bacteria</taxon>
        <taxon>Pseudomonadati</taxon>
        <taxon>Nitrospirota</taxon>
        <taxon>Nitrospiria</taxon>
        <taxon>Nitrospirales</taxon>
        <taxon>Nitrospiraceae</taxon>
        <taxon>Candidatus Nitrobium</taxon>
    </lineage>
</organism>
<dbReference type="InterPro" id="IPR013560">
    <property type="entry name" value="DUF1722"/>
</dbReference>
<dbReference type="InterPro" id="IPR007553">
    <property type="entry name" value="2-thiour_desulf"/>
</dbReference>
<reference evidence="2" key="1">
    <citation type="journal article" date="2021" name="bioRxiv">
        <title>Unraveling nitrogen, sulfur and carbon metabolic pathways and microbial community transcriptional responses to substrate deprivation and toxicity stresses in a bioreactor mimicking anoxic brackish coastal sediment conditions.</title>
        <authorList>
            <person name="Martins P.D."/>
            <person name="Echeveste M.J."/>
            <person name="Arshad A."/>
            <person name="Kurth J."/>
            <person name="Ouboter H."/>
            <person name="Jetten M.S.M."/>
            <person name="Welte C.U."/>
        </authorList>
    </citation>
    <scope>NUCLEOTIDE SEQUENCE</scope>
    <source>
        <strain evidence="2">MAG_39</strain>
    </source>
</reference>
<feature type="domain" description="DUF1722" evidence="1">
    <location>
        <begin position="189"/>
        <end position="305"/>
    </location>
</feature>
<protein>
    <submittedName>
        <fullName evidence="2">DUF523 and DUF1722 domain-containing protein</fullName>
    </submittedName>
</protein>
<dbReference type="AlphaFoldDB" id="A0A953JDW4"/>